<dbReference type="InterPro" id="IPR007527">
    <property type="entry name" value="Znf_SWIM"/>
</dbReference>
<protein>
    <recommendedName>
        <fullName evidence="2">SWIM-type domain-containing protein</fullName>
    </recommendedName>
</protein>
<sequence>MKITDKILSIPPHISTTWANISSLQMKGLLLVVTLMGGESVNIPGLSLEIIEKIFSTHATFLEQETLAPSSTSHLLSSKGTVSEIELPFRMGFSTLDGIGTALQHNPAHADAPDLPEEILGKIGAIAKIISPETEGDIPKPEPHCNCMHCQIARTIHQNLTDEEDYEEIENIEENAVEDVSEEDLRFSDWDITQTGDKLFSVVKRLDPAEKYSVYLGHPVGCTCGHTGCEHILAVLKS</sequence>
<accession>A0A0C1C1R5</accession>
<dbReference type="RefSeq" id="WP_006341050.1">
    <property type="nucleotide sequence ID" value="NZ_BAWW01000008.1"/>
</dbReference>
<dbReference type="GO" id="GO:0008270">
    <property type="term" value="F:zinc ion binding"/>
    <property type="evidence" value="ECO:0007669"/>
    <property type="project" value="UniProtKB-KW"/>
</dbReference>
<organism evidence="3 4">
    <name type="scientific">Parachlamydia acanthamoebae</name>
    <dbReference type="NCBI Taxonomy" id="83552"/>
    <lineage>
        <taxon>Bacteria</taxon>
        <taxon>Pseudomonadati</taxon>
        <taxon>Chlamydiota</taxon>
        <taxon>Chlamydiia</taxon>
        <taxon>Parachlamydiales</taxon>
        <taxon>Parachlamydiaceae</taxon>
        <taxon>Parachlamydia</taxon>
    </lineage>
</organism>
<reference evidence="3 4" key="1">
    <citation type="journal article" date="2014" name="Mol. Biol. Evol.">
        <title>Massive expansion of Ubiquitination-related gene families within the Chlamydiae.</title>
        <authorList>
            <person name="Domman D."/>
            <person name="Collingro A."/>
            <person name="Lagkouvardos I."/>
            <person name="Gehre L."/>
            <person name="Weinmaier T."/>
            <person name="Rattei T."/>
            <person name="Subtil A."/>
            <person name="Horn M."/>
        </authorList>
    </citation>
    <scope>NUCLEOTIDE SEQUENCE [LARGE SCALE GENOMIC DNA]</scope>
    <source>
        <strain evidence="3 4">OEW1</strain>
    </source>
</reference>
<gene>
    <name evidence="3" type="ORF">DB43_GD00020</name>
</gene>
<name>A0A0C1C1R5_9BACT</name>
<dbReference type="Proteomes" id="UP000031307">
    <property type="component" value="Unassembled WGS sequence"/>
</dbReference>
<dbReference type="PATRIC" id="fig|83552.4.peg.1209"/>
<evidence type="ECO:0000256" key="1">
    <source>
        <dbReference type="PROSITE-ProRule" id="PRU00325"/>
    </source>
</evidence>
<keyword evidence="1" id="KW-0862">Zinc</keyword>
<evidence type="ECO:0000313" key="4">
    <source>
        <dbReference type="Proteomes" id="UP000031307"/>
    </source>
</evidence>
<evidence type="ECO:0000259" key="2">
    <source>
        <dbReference type="PROSITE" id="PS50966"/>
    </source>
</evidence>
<keyword evidence="1" id="KW-0479">Metal-binding</keyword>
<dbReference type="OMA" id="MHCQIGR"/>
<evidence type="ECO:0000313" key="3">
    <source>
        <dbReference type="EMBL" id="KIA77571.1"/>
    </source>
</evidence>
<keyword evidence="1" id="KW-0863">Zinc-finger</keyword>
<feature type="domain" description="SWIM-type" evidence="2">
    <location>
        <begin position="212"/>
        <end position="236"/>
    </location>
</feature>
<dbReference type="AlphaFoldDB" id="A0A0C1C1R5"/>
<dbReference type="EMBL" id="JSAM01000073">
    <property type="protein sequence ID" value="KIA77571.1"/>
    <property type="molecule type" value="Genomic_DNA"/>
</dbReference>
<proteinExistence type="predicted"/>
<dbReference type="PROSITE" id="PS50966">
    <property type="entry name" value="ZF_SWIM"/>
    <property type="match status" value="1"/>
</dbReference>
<comment type="caution">
    <text evidence="3">The sequence shown here is derived from an EMBL/GenBank/DDBJ whole genome shotgun (WGS) entry which is preliminary data.</text>
</comment>